<gene>
    <name evidence="5" type="primary">LOC112906791</name>
</gene>
<keyword evidence="1" id="KW-0689">Ribosomal protein</keyword>
<dbReference type="GO" id="GO:1990904">
    <property type="term" value="C:ribonucleoprotein complex"/>
    <property type="evidence" value="ECO:0007669"/>
    <property type="project" value="UniProtKB-KW"/>
</dbReference>
<evidence type="ECO:0000313" key="5">
    <source>
        <dbReference type="RefSeq" id="XP_025837502.1"/>
    </source>
</evidence>
<dbReference type="OrthoDB" id="5984298at2759"/>
<dbReference type="GeneID" id="112906791"/>
<keyword evidence="4" id="KW-1185">Reference proteome</keyword>
<dbReference type="InterPro" id="IPR027486">
    <property type="entry name" value="Ribosomal_uS10_dom"/>
</dbReference>
<protein>
    <submittedName>
        <fullName evidence="5">Uncharacterized protein LOC112906791</fullName>
    </submittedName>
</protein>
<dbReference type="InterPro" id="IPR036838">
    <property type="entry name" value="Ribosomal_uS10_dom_sf"/>
</dbReference>
<accession>A0A7F5RNA4</accession>
<organism evidence="4 5">
    <name type="scientific">Agrilus planipennis</name>
    <name type="common">Emerald ash borer</name>
    <name type="synonym">Agrilus marcopoli</name>
    <dbReference type="NCBI Taxonomy" id="224129"/>
    <lineage>
        <taxon>Eukaryota</taxon>
        <taxon>Metazoa</taxon>
        <taxon>Ecdysozoa</taxon>
        <taxon>Arthropoda</taxon>
        <taxon>Hexapoda</taxon>
        <taxon>Insecta</taxon>
        <taxon>Pterygota</taxon>
        <taxon>Neoptera</taxon>
        <taxon>Endopterygota</taxon>
        <taxon>Coleoptera</taxon>
        <taxon>Polyphaga</taxon>
        <taxon>Elateriformia</taxon>
        <taxon>Buprestoidea</taxon>
        <taxon>Buprestidae</taxon>
        <taxon>Agrilinae</taxon>
        <taxon>Agrilus</taxon>
    </lineage>
</organism>
<dbReference type="RefSeq" id="XP_025837502.1">
    <property type="nucleotide sequence ID" value="XM_025981717.1"/>
</dbReference>
<dbReference type="InterPro" id="IPR027487">
    <property type="entry name" value="Ribosomal_mL48"/>
</dbReference>
<proteinExistence type="predicted"/>
<dbReference type="KEGG" id="apln:112906791"/>
<dbReference type="AlphaFoldDB" id="A0A7F5RNA4"/>
<feature type="domain" description="Small ribosomal subunit protein uS10" evidence="3">
    <location>
        <begin position="58"/>
        <end position="153"/>
    </location>
</feature>
<dbReference type="SMART" id="SM01403">
    <property type="entry name" value="Ribosomal_S10"/>
    <property type="match status" value="1"/>
</dbReference>
<keyword evidence="2" id="KW-0687">Ribonucleoprotein</keyword>
<dbReference type="CTD" id="51642"/>
<evidence type="ECO:0000259" key="3">
    <source>
        <dbReference type="SMART" id="SM01403"/>
    </source>
</evidence>
<evidence type="ECO:0000313" key="4">
    <source>
        <dbReference type="Proteomes" id="UP000192223"/>
    </source>
</evidence>
<name>A0A7F5RNA4_AGRPL</name>
<dbReference type="FunCoup" id="A0A7F5RNA4">
    <property type="interactions" value="399"/>
</dbReference>
<dbReference type="Pfam" id="PF00338">
    <property type="entry name" value="Ribosomal_S10"/>
    <property type="match status" value="1"/>
</dbReference>
<evidence type="ECO:0000256" key="1">
    <source>
        <dbReference type="ARBA" id="ARBA00022980"/>
    </source>
</evidence>
<dbReference type="InParanoid" id="A0A7F5RNA4"/>
<reference evidence="5" key="1">
    <citation type="submission" date="2025-08" db="UniProtKB">
        <authorList>
            <consortium name="RefSeq"/>
        </authorList>
    </citation>
    <scope>IDENTIFICATION</scope>
    <source>
        <tissue evidence="5">Entire body</tissue>
    </source>
</reference>
<dbReference type="GO" id="GO:0005761">
    <property type="term" value="C:mitochondrial ribosome"/>
    <property type="evidence" value="ECO:0007669"/>
    <property type="project" value="InterPro"/>
</dbReference>
<sequence length="187" mass="21793">MLSMVQIITSKMNKSRLFIQRILSIKNNNFIRNYGLDVYEPDYLTALKSPIPLYNCVNVQIRGYDYTVVENCQKLLHHIARSMDIEISDSWALPPQSMQVTTFKPLSEIVDTQYKFQIYQRTLQMLDVTSSVLPVFLRLIKSSLPAGITVEVVNHEDFHEEIRYVPDKELLDLKQQLEEMEGPPKKK</sequence>
<dbReference type="Gene3D" id="3.30.70.600">
    <property type="entry name" value="Ribosomal protein S10 domain"/>
    <property type="match status" value="1"/>
</dbReference>
<dbReference type="Proteomes" id="UP000192223">
    <property type="component" value="Unplaced"/>
</dbReference>
<dbReference type="PANTHER" id="PTHR13473">
    <property type="entry name" value="MITOCHONDRIAL RIBOSOMAL PROTEIN L48"/>
    <property type="match status" value="1"/>
</dbReference>
<dbReference type="SUPFAM" id="SSF54999">
    <property type="entry name" value="Ribosomal protein S10"/>
    <property type="match status" value="1"/>
</dbReference>
<dbReference type="PANTHER" id="PTHR13473:SF0">
    <property type="entry name" value="LARGE RIBOSOMAL SUBUNIT PROTEIN ML48"/>
    <property type="match status" value="1"/>
</dbReference>
<evidence type="ECO:0000256" key="2">
    <source>
        <dbReference type="ARBA" id="ARBA00023274"/>
    </source>
</evidence>